<dbReference type="EMBL" id="QNUK01000628">
    <property type="protein sequence ID" value="KAF5890982.1"/>
    <property type="molecule type" value="Genomic_DNA"/>
</dbReference>
<dbReference type="AlphaFoldDB" id="A0A8J4U172"/>
<evidence type="ECO:0000313" key="3">
    <source>
        <dbReference type="Proteomes" id="UP000727407"/>
    </source>
</evidence>
<protein>
    <submittedName>
        <fullName evidence="2">Uncharacterized protein</fullName>
    </submittedName>
</protein>
<feature type="compositionally biased region" description="Basic and acidic residues" evidence="1">
    <location>
        <begin position="33"/>
        <end position="43"/>
    </location>
</feature>
<comment type="caution">
    <text evidence="2">The sequence shown here is derived from an EMBL/GenBank/DDBJ whole genome shotgun (WGS) entry which is preliminary data.</text>
</comment>
<feature type="region of interest" description="Disordered" evidence="1">
    <location>
        <begin position="23"/>
        <end position="50"/>
    </location>
</feature>
<evidence type="ECO:0000313" key="2">
    <source>
        <dbReference type="EMBL" id="KAF5890982.1"/>
    </source>
</evidence>
<organism evidence="2 3">
    <name type="scientific">Clarias magur</name>
    <name type="common">Asian catfish</name>
    <name type="synonym">Macropteronotus magur</name>
    <dbReference type="NCBI Taxonomy" id="1594786"/>
    <lineage>
        <taxon>Eukaryota</taxon>
        <taxon>Metazoa</taxon>
        <taxon>Chordata</taxon>
        <taxon>Craniata</taxon>
        <taxon>Vertebrata</taxon>
        <taxon>Euteleostomi</taxon>
        <taxon>Actinopterygii</taxon>
        <taxon>Neopterygii</taxon>
        <taxon>Teleostei</taxon>
        <taxon>Ostariophysi</taxon>
        <taxon>Siluriformes</taxon>
        <taxon>Clariidae</taxon>
        <taxon>Clarias</taxon>
    </lineage>
</organism>
<proteinExistence type="predicted"/>
<name>A0A8J4U172_CLAMG</name>
<accession>A0A8J4U172</accession>
<dbReference type="Proteomes" id="UP000727407">
    <property type="component" value="Unassembled WGS sequence"/>
</dbReference>
<sequence>MKEVMNVWGCFARAGRASGVFLRPSSMRRKKDSKTGEKHEKRCLASSGTL</sequence>
<gene>
    <name evidence="2" type="ORF">DAT39_019310</name>
</gene>
<evidence type="ECO:0000256" key="1">
    <source>
        <dbReference type="SAM" id="MobiDB-lite"/>
    </source>
</evidence>
<reference evidence="2" key="1">
    <citation type="submission" date="2020-07" db="EMBL/GenBank/DDBJ databases">
        <title>Clarias magur genome sequencing, assembly and annotation.</title>
        <authorList>
            <person name="Kushwaha B."/>
            <person name="Kumar R."/>
            <person name="Das P."/>
            <person name="Joshi C.G."/>
            <person name="Kumar D."/>
            <person name="Nagpure N.S."/>
            <person name="Pandey M."/>
            <person name="Agarwal S."/>
            <person name="Srivastava S."/>
            <person name="Singh M."/>
            <person name="Sahoo L."/>
            <person name="Jayasankar P."/>
            <person name="Meher P.K."/>
            <person name="Koringa P.G."/>
            <person name="Iquebal M.A."/>
            <person name="Das S.P."/>
            <person name="Bit A."/>
            <person name="Patnaik S."/>
            <person name="Patel N."/>
            <person name="Shah T.M."/>
            <person name="Hinsu A."/>
            <person name="Jena J.K."/>
        </authorList>
    </citation>
    <scope>NUCLEOTIDE SEQUENCE</scope>
    <source>
        <strain evidence="2">CIFAMagur01</strain>
        <tissue evidence="2">Testis</tissue>
    </source>
</reference>
<keyword evidence="3" id="KW-1185">Reference proteome</keyword>